<evidence type="ECO:0000313" key="2">
    <source>
        <dbReference type="EMBL" id="MQY07357.1"/>
    </source>
</evidence>
<dbReference type="Gene3D" id="3.30.750.24">
    <property type="entry name" value="STAS domain"/>
    <property type="match status" value="1"/>
</dbReference>
<dbReference type="PANTHER" id="PTHR33495">
    <property type="entry name" value="ANTI-SIGMA FACTOR ANTAGONIST TM_1081-RELATED-RELATED"/>
    <property type="match status" value="1"/>
</dbReference>
<keyword evidence="3" id="KW-1185">Reference proteome</keyword>
<name>A0A7K0C1N4_9ACTN</name>
<evidence type="ECO:0000259" key="1">
    <source>
        <dbReference type="PROSITE" id="PS50801"/>
    </source>
</evidence>
<dbReference type="PROSITE" id="PS50801">
    <property type="entry name" value="STAS"/>
    <property type="match status" value="1"/>
</dbReference>
<dbReference type="GO" id="GO:0043856">
    <property type="term" value="F:anti-sigma factor antagonist activity"/>
    <property type="evidence" value="ECO:0007669"/>
    <property type="project" value="TreeGrafter"/>
</dbReference>
<dbReference type="RefSeq" id="WP_153537095.1">
    <property type="nucleotide sequence ID" value="NZ_WEGH01000003.1"/>
</dbReference>
<dbReference type="Pfam" id="PF01740">
    <property type="entry name" value="STAS"/>
    <property type="match status" value="1"/>
</dbReference>
<dbReference type="SUPFAM" id="SSF52091">
    <property type="entry name" value="SpoIIaa-like"/>
    <property type="match status" value="1"/>
</dbReference>
<dbReference type="EMBL" id="WEGH01000003">
    <property type="protein sequence ID" value="MQY07357.1"/>
    <property type="molecule type" value="Genomic_DNA"/>
</dbReference>
<dbReference type="InterPro" id="IPR002645">
    <property type="entry name" value="STAS_dom"/>
</dbReference>
<evidence type="ECO:0000313" key="3">
    <source>
        <dbReference type="Proteomes" id="UP000487268"/>
    </source>
</evidence>
<dbReference type="InterPro" id="IPR036513">
    <property type="entry name" value="STAS_dom_sf"/>
</dbReference>
<sequence length="109" mass="11004">MTPLNITRRDAAAGPVLHVAGDLVYGQAAALRREVERLDLGAGQCLVIDLSGLGICDSTGITALLAARLHAHAAGAGIALAAVPAGTLNVLTIVGLDRVFPIRADADTA</sequence>
<protein>
    <recommendedName>
        <fullName evidence="1">STAS domain-containing protein</fullName>
    </recommendedName>
</protein>
<gene>
    <name evidence="2" type="ORF">ACRB68_54570</name>
</gene>
<dbReference type="PANTHER" id="PTHR33495:SF2">
    <property type="entry name" value="ANTI-SIGMA FACTOR ANTAGONIST TM_1081-RELATED"/>
    <property type="match status" value="1"/>
</dbReference>
<feature type="domain" description="STAS" evidence="1">
    <location>
        <begin position="16"/>
        <end position="109"/>
    </location>
</feature>
<reference evidence="2 3" key="1">
    <citation type="submission" date="2019-10" db="EMBL/GenBank/DDBJ databases">
        <title>Actinomadura rubteroloni sp. nov. and Actinomadura macrotermitis sp. nov., isolated from the gut of fungus growing-termite Macrotermes natalensis.</title>
        <authorList>
            <person name="Benndorf R."/>
            <person name="Martin K."/>
            <person name="Kuefner M."/>
            <person name="De Beer W."/>
            <person name="Kaster A.-K."/>
            <person name="Vollmers J."/>
            <person name="Poulsen M."/>
            <person name="Beemelmanns C."/>
        </authorList>
    </citation>
    <scope>NUCLEOTIDE SEQUENCE [LARGE SCALE GENOMIC DNA]</scope>
    <source>
        <strain evidence="2 3">RB68</strain>
    </source>
</reference>
<proteinExistence type="predicted"/>
<organism evidence="2 3">
    <name type="scientific">Actinomadura macrotermitis</name>
    <dbReference type="NCBI Taxonomy" id="2585200"/>
    <lineage>
        <taxon>Bacteria</taxon>
        <taxon>Bacillati</taxon>
        <taxon>Actinomycetota</taxon>
        <taxon>Actinomycetes</taxon>
        <taxon>Streptosporangiales</taxon>
        <taxon>Thermomonosporaceae</taxon>
        <taxon>Actinomadura</taxon>
    </lineage>
</organism>
<accession>A0A7K0C1N4</accession>
<dbReference type="Proteomes" id="UP000487268">
    <property type="component" value="Unassembled WGS sequence"/>
</dbReference>
<dbReference type="CDD" id="cd07043">
    <property type="entry name" value="STAS_anti-anti-sigma_factors"/>
    <property type="match status" value="1"/>
</dbReference>
<comment type="caution">
    <text evidence="2">The sequence shown here is derived from an EMBL/GenBank/DDBJ whole genome shotgun (WGS) entry which is preliminary data.</text>
</comment>
<dbReference type="AlphaFoldDB" id="A0A7K0C1N4"/>
<dbReference type="OrthoDB" id="3481860at2"/>